<keyword evidence="8 18" id="KW-0274">FAD</keyword>
<evidence type="ECO:0000313" key="22">
    <source>
        <dbReference type="EMBL" id="GMM55358.1"/>
    </source>
</evidence>
<keyword evidence="12" id="KW-0496">Mitochondrion</keyword>
<dbReference type="GO" id="GO:0005783">
    <property type="term" value="C:endoplasmic reticulum"/>
    <property type="evidence" value="ECO:0007669"/>
    <property type="project" value="TreeGrafter"/>
</dbReference>
<evidence type="ECO:0000256" key="13">
    <source>
        <dbReference type="ARBA" id="ARBA00023136"/>
    </source>
</evidence>
<dbReference type="PANTHER" id="PTHR19370:SF184">
    <property type="entry name" value="NADH-CYTOCHROME B5 REDUCTASE-LIKE"/>
    <property type="match status" value="1"/>
</dbReference>
<keyword evidence="9 20" id="KW-1133">Transmembrane helix</keyword>
<dbReference type="InterPro" id="IPR001709">
    <property type="entry name" value="Flavoprot_Pyr_Nucl_cyt_Rdtase"/>
</dbReference>
<dbReference type="Gene3D" id="3.40.50.80">
    <property type="entry name" value="Nucleotide-binding domain of ferredoxin-NADP reductase (FNR) module"/>
    <property type="match status" value="1"/>
</dbReference>
<dbReference type="PRINTS" id="PR00371">
    <property type="entry name" value="FPNCR"/>
</dbReference>
<evidence type="ECO:0000256" key="3">
    <source>
        <dbReference type="ARBA" id="ARBA00005156"/>
    </source>
</evidence>
<keyword evidence="5 18" id="KW-0285">Flavoprotein</keyword>
<evidence type="ECO:0000256" key="15">
    <source>
        <dbReference type="ARBA" id="ARBA00038836"/>
    </source>
</evidence>
<comment type="similarity">
    <text evidence="4 19">Belongs to the flavoprotein pyridine nucleotide cytochrome reductase family.</text>
</comment>
<feature type="binding site" evidence="18">
    <location>
        <position position="165"/>
    </location>
    <ligand>
        <name>FAD</name>
        <dbReference type="ChEBI" id="CHEBI:57692"/>
    </ligand>
</feature>
<feature type="binding site" evidence="18">
    <location>
        <position position="138"/>
    </location>
    <ligand>
        <name>FAD</name>
        <dbReference type="ChEBI" id="CHEBI:57692"/>
    </ligand>
</feature>
<comment type="catalytic activity">
    <reaction evidence="16 19">
        <text>2 Fe(III)-[cytochrome b5] + NADH = 2 Fe(II)-[cytochrome b5] + NAD(+) + H(+)</text>
        <dbReference type="Rhea" id="RHEA:46680"/>
        <dbReference type="Rhea" id="RHEA-COMP:10438"/>
        <dbReference type="Rhea" id="RHEA-COMP:10439"/>
        <dbReference type="ChEBI" id="CHEBI:15378"/>
        <dbReference type="ChEBI" id="CHEBI:29033"/>
        <dbReference type="ChEBI" id="CHEBI:29034"/>
        <dbReference type="ChEBI" id="CHEBI:57540"/>
        <dbReference type="ChEBI" id="CHEBI:57945"/>
        <dbReference type="EC" id="1.6.2.2"/>
    </reaction>
</comment>
<keyword evidence="13 20" id="KW-0472">Membrane</keyword>
<dbReference type="GO" id="GO:0005741">
    <property type="term" value="C:mitochondrial outer membrane"/>
    <property type="evidence" value="ECO:0007669"/>
    <property type="project" value="UniProtKB-SubCell"/>
</dbReference>
<proteinExistence type="inferred from homology"/>
<evidence type="ECO:0000259" key="21">
    <source>
        <dbReference type="PROSITE" id="PS51384"/>
    </source>
</evidence>
<evidence type="ECO:0000256" key="5">
    <source>
        <dbReference type="ARBA" id="ARBA00022630"/>
    </source>
</evidence>
<dbReference type="Proteomes" id="UP001377567">
    <property type="component" value="Unassembled WGS sequence"/>
</dbReference>
<evidence type="ECO:0000256" key="2">
    <source>
        <dbReference type="ARBA" id="ARBA00004572"/>
    </source>
</evidence>
<dbReference type="EC" id="1.6.2.2" evidence="19"/>
<evidence type="ECO:0000256" key="14">
    <source>
        <dbReference type="ARBA" id="ARBA00037104"/>
    </source>
</evidence>
<protein>
    <recommendedName>
        <fullName evidence="19">NADH-cytochrome b5 reductase</fullName>
        <ecNumber evidence="19">1.6.2.2</ecNumber>
    </recommendedName>
</protein>
<keyword evidence="6 20" id="KW-0812">Transmembrane</keyword>
<comment type="catalytic activity">
    <reaction evidence="17">
        <text>2 Fe(3+)-[Dph3] + NADH = 2 Fe(2+)-[Dph3] + NAD(+) + H(+)</text>
        <dbReference type="Rhea" id="RHEA:71231"/>
        <dbReference type="Rhea" id="RHEA-COMP:18002"/>
        <dbReference type="Rhea" id="RHEA-COMP:18003"/>
        <dbReference type="ChEBI" id="CHEBI:15378"/>
        <dbReference type="ChEBI" id="CHEBI:29033"/>
        <dbReference type="ChEBI" id="CHEBI:29034"/>
        <dbReference type="ChEBI" id="CHEBI:57540"/>
        <dbReference type="ChEBI" id="CHEBI:57945"/>
        <dbReference type="ChEBI" id="CHEBI:83228"/>
    </reaction>
    <physiologicalReaction direction="left-to-right" evidence="17">
        <dbReference type="Rhea" id="RHEA:71232"/>
    </physiologicalReaction>
</comment>
<dbReference type="EMBL" id="BTGD01000005">
    <property type="protein sequence ID" value="GMM55358.1"/>
    <property type="molecule type" value="Genomic_DNA"/>
</dbReference>
<organism evidence="22 23">
    <name type="scientific">Maudiozyma humilis</name>
    <name type="common">Sour dough yeast</name>
    <name type="synonym">Kazachstania humilis</name>
    <dbReference type="NCBI Taxonomy" id="51915"/>
    <lineage>
        <taxon>Eukaryota</taxon>
        <taxon>Fungi</taxon>
        <taxon>Dikarya</taxon>
        <taxon>Ascomycota</taxon>
        <taxon>Saccharomycotina</taxon>
        <taxon>Saccharomycetes</taxon>
        <taxon>Saccharomycetales</taxon>
        <taxon>Saccharomycetaceae</taxon>
        <taxon>Maudiozyma</taxon>
    </lineage>
</organism>
<evidence type="ECO:0000256" key="12">
    <source>
        <dbReference type="ARBA" id="ARBA00023128"/>
    </source>
</evidence>
<comment type="caution">
    <text evidence="22">The sequence shown here is derived from an EMBL/GenBank/DDBJ whole genome shotgun (WGS) entry which is preliminary data.</text>
</comment>
<dbReference type="InterPro" id="IPR039261">
    <property type="entry name" value="FNR_nucleotide-bd"/>
</dbReference>
<dbReference type="GO" id="GO:0005886">
    <property type="term" value="C:plasma membrane"/>
    <property type="evidence" value="ECO:0007669"/>
    <property type="project" value="TreeGrafter"/>
</dbReference>
<dbReference type="InterPro" id="IPR001834">
    <property type="entry name" value="CBR-like"/>
</dbReference>
<evidence type="ECO:0000313" key="23">
    <source>
        <dbReference type="Proteomes" id="UP001377567"/>
    </source>
</evidence>
<evidence type="ECO:0000256" key="17">
    <source>
        <dbReference type="ARBA" id="ARBA00049138"/>
    </source>
</evidence>
<evidence type="ECO:0000256" key="9">
    <source>
        <dbReference type="ARBA" id="ARBA00022989"/>
    </source>
</evidence>
<comment type="subunit">
    <text evidence="15">Monomer. Component of the 2-(3-amino-3-carboxypropyl)histidine synthase complex composed of DPH1, DPH2, DPH3 and a NADH-dependent reductase, predominantly CBR1.</text>
</comment>
<dbReference type="PROSITE" id="PS51384">
    <property type="entry name" value="FAD_FR"/>
    <property type="match status" value="1"/>
</dbReference>
<gene>
    <name evidence="22" type="ORF">DAKH74_019740</name>
</gene>
<dbReference type="FunFam" id="3.40.50.80:FF:000019">
    <property type="entry name" value="NADH-cytochrome b5 reductase"/>
    <property type="match status" value="1"/>
</dbReference>
<dbReference type="Pfam" id="PF00175">
    <property type="entry name" value="NAD_binding_1"/>
    <property type="match status" value="1"/>
</dbReference>
<evidence type="ECO:0000256" key="10">
    <source>
        <dbReference type="ARBA" id="ARBA00023002"/>
    </source>
</evidence>
<feature type="binding site" evidence="18">
    <location>
        <position position="166"/>
    </location>
    <ligand>
        <name>FAD</name>
        <dbReference type="ChEBI" id="CHEBI:57692"/>
    </ligand>
</feature>
<evidence type="ECO:0000256" key="16">
    <source>
        <dbReference type="ARBA" id="ARBA00047682"/>
    </source>
</evidence>
<dbReference type="AlphaFoldDB" id="A0AAV5RVS3"/>
<dbReference type="InterPro" id="IPR017938">
    <property type="entry name" value="Riboflavin_synthase-like_b-brl"/>
</dbReference>
<keyword evidence="11 19" id="KW-0520">NAD</keyword>
<feature type="transmembrane region" description="Helical" evidence="20">
    <location>
        <begin position="35"/>
        <end position="52"/>
    </location>
</feature>
<evidence type="ECO:0000256" key="20">
    <source>
        <dbReference type="SAM" id="Phobius"/>
    </source>
</evidence>
<comment type="pathway">
    <text evidence="3">Protein modification; peptidyl-diphthamide biosynthesis.</text>
</comment>
<comment type="subcellular location">
    <subcellularLocation>
        <location evidence="2">Mitochondrion outer membrane</location>
        <topology evidence="2">Single-pass membrane protein</topology>
    </subcellularLocation>
</comment>
<feature type="binding site" evidence="18">
    <location>
        <position position="140"/>
    </location>
    <ligand>
        <name>FAD</name>
        <dbReference type="ChEBI" id="CHEBI:57692"/>
    </ligand>
</feature>
<keyword evidence="23" id="KW-1185">Reference proteome</keyword>
<keyword evidence="7" id="KW-1000">Mitochondrion outer membrane</keyword>
<evidence type="ECO:0000256" key="7">
    <source>
        <dbReference type="ARBA" id="ARBA00022787"/>
    </source>
</evidence>
<dbReference type="PANTHER" id="PTHR19370">
    <property type="entry name" value="NADH-CYTOCHROME B5 REDUCTASE"/>
    <property type="match status" value="1"/>
</dbReference>
<dbReference type="FunFam" id="2.40.30.10:FF:000032">
    <property type="entry name" value="NADH-cytochrome b5 reductase"/>
    <property type="match status" value="1"/>
</dbReference>
<dbReference type="InterPro" id="IPR001433">
    <property type="entry name" value="OxRdtase_FAD/NAD-bd"/>
</dbReference>
<evidence type="ECO:0000256" key="19">
    <source>
        <dbReference type="RuleBase" id="RU361226"/>
    </source>
</evidence>
<feature type="domain" description="FAD-binding FR-type" evidence="21">
    <location>
        <begin position="86"/>
        <end position="190"/>
    </location>
</feature>
<evidence type="ECO:0000256" key="6">
    <source>
        <dbReference type="ARBA" id="ARBA00022692"/>
    </source>
</evidence>
<feature type="binding site" evidence="18">
    <location>
        <position position="158"/>
    </location>
    <ligand>
        <name>FAD</name>
        <dbReference type="ChEBI" id="CHEBI:57692"/>
    </ligand>
</feature>
<evidence type="ECO:0000256" key="1">
    <source>
        <dbReference type="ARBA" id="ARBA00001974"/>
    </source>
</evidence>
<evidence type="ECO:0000256" key="18">
    <source>
        <dbReference type="PIRSR" id="PIRSR601834-1"/>
    </source>
</evidence>
<comment type="cofactor">
    <cofactor evidence="1 18 19">
        <name>FAD</name>
        <dbReference type="ChEBI" id="CHEBI:57692"/>
    </cofactor>
</comment>
<evidence type="ECO:0000256" key="8">
    <source>
        <dbReference type="ARBA" id="ARBA00022827"/>
    </source>
</evidence>
<comment type="function">
    <text evidence="14">NADH-dependent reductase for DPH3 and cytochrome b5. Required for the first step of diphthamide biosynthesis, a post-translational modification of histidine which occurs in elongation factor 2. DPH1 and DPH2 transfer a 3-amino-3-carboxypropyl (ACP) group from S-adenosyl-L-methionine (SAM) to a histidine residue, the reaction is assisted by a reduction system comprising DPH3 and a NADH-dependent reductase, predominantly CBR1. By reducing DPH3, also involved in the formation of the tRNA wobble base modification mcm5s 2U (5-methoxycarbonylmethyl-2-thiouridine), mediated by the elongator complex. The cytochrome b5/NADH cytochrome b5 reductase electron transfer system supports the catalytic activity of several sterol biosynthetic enzymes.</text>
</comment>
<evidence type="ECO:0000256" key="4">
    <source>
        <dbReference type="ARBA" id="ARBA00006105"/>
    </source>
</evidence>
<evidence type="ECO:0000256" key="11">
    <source>
        <dbReference type="ARBA" id="ARBA00023027"/>
    </source>
</evidence>
<dbReference type="InterPro" id="IPR008333">
    <property type="entry name" value="Cbr1-like_FAD-bd_dom"/>
</dbReference>
<sequence length="333" mass="37332">MTQHQAKMFATPKLDEQNVLHQEQLARYLRHAKKFDIFFLVVVVSIVVFYKLTHKYKTDVSQIADEVDSSDDERDEKSTKHALVKGEFHQYPLVSKKPLTKETAIYRFALPGADYVLGLPIGQHISIRANIDGRKVLRSYTPISLDYEARGYFEMLIKAYPQGNISRLVGELKLGDTIDACGPAGFYDYVPGCRRKLGMVAGGTGITPMYQIVKAIADNAQDTTEVSLIYGSACEEELFLKRELDEMAARRPGQIKVYYTVDKAPSDGSWKGGVGYVTPELLQERMPDPKEDGVQLLLCGPPRMVSSLKRAAVAMGYTKGKPVSRMEDQIFTF</sequence>
<dbReference type="Gene3D" id="2.40.30.10">
    <property type="entry name" value="Translation factors"/>
    <property type="match status" value="1"/>
</dbReference>
<dbReference type="GO" id="GO:0090524">
    <property type="term" value="F:cytochrome-b5 reductase activity, acting on NADH"/>
    <property type="evidence" value="ECO:0007669"/>
    <property type="project" value="UniProtKB-EC"/>
</dbReference>
<keyword evidence="10 19" id="KW-0560">Oxidoreductase</keyword>
<feature type="binding site" evidence="18">
    <location>
        <position position="207"/>
    </location>
    <ligand>
        <name>FAD</name>
        <dbReference type="ChEBI" id="CHEBI:57692"/>
    </ligand>
</feature>
<dbReference type="PRINTS" id="PR00406">
    <property type="entry name" value="CYTB5RDTASE"/>
</dbReference>
<name>A0AAV5RVS3_MAUHU</name>
<dbReference type="SUPFAM" id="SSF63380">
    <property type="entry name" value="Riboflavin synthase domain-like"/>
    <property type="match status" value="1"/>
</dbReference>
<accession>A0AAV5RVS3</accession>
<dbReference type="Pfam" id="PF00970">
    <property type="entry name" value="FAD_binding_6"/>
    <property type="match status" value="1"/>
</dbReference>
<dbReference type="SUPFAM" id="SSF52343">
    <property type="entry name" value="Ferredoxin reductase-like, C-terminal NADP-linked domain"/>
    <property type="match status" value="1"/>
</dbReference>
<feature type="binding site" evidence="18">
    <location>
        <position position="156"/>
    </location>
    <ligand>
        <name>FAD</name>
        <dbReference type="ChEBI" id="CHEBI:57692"/>
    </ligand>
</feature>
<reference evidence="22 23" key="1">
    <citation type="journal article" date="2023" name="Elife">
        <title>Identification of key yeast species and microbe-microbe interactions impacting larval growth of Drosophila in the wild.</title>
        <authorList>
            <person name="Mure A."/>
            <person name="Sugiura Y."/>
            <person name="Maeda R."/>
            <person name="Honda K."/>
            <person name="Sakurai N."/>
            <person name="Takahashi Y."/>
            <person name="Watada M."/>
            <person name="Katoh T."/>
            <person name="Gotoh A."/>
            <person name="Gotoh Y."/>
            <person name="Taniguchi I."/>
            <person name="Nakamura K."/>
            <person name="Hayashi T."/>
            <person name="Katayama T."/>
            <person name="Uemura T."/>
            <person name="Hattori Y."/>
        </authorList>
    </citation>
    <scope>NUCLEOTIDE SEQUENCE [LARGE SCALE GENOMIC DNA]</scope>
    <source>
        <strain evidence="22 23">KH-74</strain>
    </source>
</reference>
<dbReference type="InterPro" id="IPR017927">
    <property type="entry name" value="FAD-bd_FR_type"/>
</dbReference>
<dbReference type="CDD" id="cd06183">
    <property type="entry name" value="cyt_b5_reduct_like"/>
    <property type="match status" value="1"/>
</dbReference>